<name>A0A482X1G1_LAOST</name>
<evidence type="ECO:0000256" key="1">
    <source>
        <dbReference type="SAM" id="Phobius"/>
    </source>
</evidence>
<keyword evidence="4" id="KW-1185">Reference proteome</keyword>
<accession>A0A482X1G1</accession>
<comment type="caution">
    <text evidence="3">The sequence shown here is derived from an EMBL/GenBank/DDBJ whole genome shotgun (WGS) entry which is preliminary data.</text>
</comment>
<feature type="chain" id="PRO_5019734410" evidence="2">
    <location>
        <begin position="25"/>
        <end position="201"/>
    </location>
</feature>
<keyword evidence="2" id="KW-0732">Signal</keyword>
<proteinExistence type="predicted"/>
<feature type="transmembrane region" description="Helical" evidence="1">
    <location>
        <begin position="72"/>
        <end position="98"/>
    </location>
</feature>
<evidence type="ECO:0000313" key="3">
    <source>
        <dbReference type="EMBL" id="RZF39492.1"/>
    </source>
</evidence>
<protein>
    <submittedName>
        <fullName evidence="3">Uncharacterized protein</fullName>
    </submittedName>
</protein>
<dbReference type="AlphaFoldDB" id="A0A482X1G1"/>
<feature type="signal peptide" evidence="2">
    <location>
        <begin position="1"/>
        <end position="24"/>
    </location>
</feature>
<keyword evidence="1" id="KW-0472">Membrane</keyword>
<dbReference type="OrthoDB" id="7310672at2759"/>
<dbReference type="InParanoid" id="A0A482X1G1"/>
<organism evidence="3 4">
    <name type="scientific">Laodelphax striatellus</name>
    <name type="common">Small brown planthopper</name>
    <name type="synonym">Delphax striatella</name>
    <dbReference type="NCBI Taxonomy" id="195883"/>
    <lineage>
        <taxon>Eukaryota</taxon>
        <taxon>Metazoa</taxon>
        <taxon>Ecdysozoa</taxon>
        <taxon>Arthropoda</taxon>
        <taxon>Hexapoda</taxon>
        <taxon>Insecta</taxon>
        <taxon>Pterygota</taxon>
        <taxon>Neoptera</taxon>
        <taxon>Paraneoptera</taxon>
        <taxon>Hemiptera</taxon>
        <taxon>Auchenorrhyncha</taxon>
        <taxon>Fulgoroidea</taxon>
        <taxon>Delphacidae</taxon>
        <taxon>Criomorphinae</taxon>
        <taxon>Laodelphax</taxon>
    </lineage>
</organism>
<gene>
    <name evidence="3" type="ORF">LSTR_LSTR001013</name>
</gene>
<keyword evidence="1" id="KW-0812">Transmembrane</keyword>
<reference evidence="3 4" key="1">
    <citation type="journal article" date="2017" name="Gigascience">
        <title>Genome sequence of the small brown planthopper, Laodelphax striatellus.</title>
        <authorList>
            <person name="Zhu J."/>
            <person name="Jiang F."/>
            <person name="Wang X."/>
            <person name="Yang P."/>
            <person name="Bao Y."/>
            <person name="Zhao W."/>
            <person name="Wang W."/>
            <person name="Lu H."/>
            <person name="Wang Q."/>
            <person name="Cui N."/>
            <person name="Li J."/>
            <person name="Chen X."/>
            <person name="Luo L."/>
            <person name="Yu J."/>
            <person name="Kang L."/>
            <person name="Cui F."/>
        </authorList>
    </citation>
    <scope>NUCLEOTIDE SEQUENCE [LARGE SCALE GENOMIC DNA]</scope>
    <source>
        <strain evidence="3">Lst14</strain>
    </source>
</reference>
<evidence type="ECO:0000256" key="2">
    <source>
        <dbReference type="SAM" id="SignalP"/>
    </source>
</evidence>
<dbReference type="EMBL" id="QKKF02019844">
    <property type="protein sequence ID" value="RZF39492.1"/>
    <property type="molecule type" value="Genomic_DNA"/>
</dbReference>
<sequence length="201" mass="22365">MGSYFGSVVMIVCMLLLMKLSSSAAEVTDAQPRSADYSDYGDSAEHGNGDAGHVKHTYKVFHFEFQRVEAPFIIGLWIFLASLAKIVTLNIICFLIGVEPHVLYNRPESNRNAGGLNNNVIRSPHEYMENKRNTDEVHVVLVVSVYMGQGWEVGKKSKKLLEDKKHDKNEGQEGEAICEWCEKELMKVGGMPKGQLVAGFG</sequence>
<keyword evidence="1" id="KW-1133">Transmembrane helix</keyword>
<dbReference type="Proteomes" id="UP000291343">
    <property type="component" value="Unassembled WGS sequence"/>
</dbReference>
<evidence type="ECO:0000313" key="4">
    <source>
        <dbReference type="Proteomes" id="UP000291343"/>
    </source>
</evidence>